<feature type="transmembrane region" description="Helical" evidence="5">
    <location>
        <begin position="20"/>
        <end position="40"/>
    </location>
</feature>
<dbReference type="RefSeq" id="WP_073011835.1">
    <property type="nucleotide sequence ID" value="NZ_FRBW01000002.1"/>
</dbReference>
<reference evidence="7 8" key="1">
    <citation type="submission" date="2016-11" db="EMBL/GenBank/DDBJ databases">
        <authorList>
            <person name="Jaros S."/>
            <person name="Januszkiewicz K."/>
            <person name="Wedrychowicz H."/>
        </authorList>
    </citation>
    <scope>NUCLEOTIDE SEQUENCE [LARGE SCALE GENOMIC DNA]</scope>
    <source>
        <strain evidence="7 8">DSM 22153</strain>
    </source>
</reference>
<evidence type="ECO:0000313" key="7">
    <source>
        <dbReference type="EMBL" id="SHM07636.1"/>
    </source>
</evidence>
<evidence type="ECO:0000313" key="8">
    <source>
        <dbReference type="Proteomes" id="UP000186002"/>
    </source>
</evidence>
<evidence type="ECO:0000259" key="6">
    <source>
        <dbReference type="Pfam" id="PF04116"/>
    </source>
</evidence>
<comment type="subcellular location">
    <subcellularLocation>
        <location evidence="1">Membrane</location>
    </subcellularLocation>
</comment>
<dbReference type="AlphaFoldDB" id="A0A1M7FUG0"/>
<dbReference type="GO" id="GO:0016020">
    <property type="term" value="C:membrane"/>
    <property type="evidence" value="ECO:0007669"/>
    <property type="project" value="UniProtKB-SubCell"/>
</dbReference>
<feature type="transmembrane region" description="Helical" evidence="5">
    <location>
        <begin position="86"/>
        <end position="110"/>
    </location>
</feature>
<accession>A0A1M7FUG0</accession>
<feature type="domain" description="Fatty acid hydroxylase" evidence="6">
    <location>
        <begin position="104"/>
        <end position="235"/>
    </location>
</feature>
<evidence type="ECO:0000256" key="4">
    <source>
        <dbReference type="ARBA" id="ARBA00023136"/>
    </source>
</evidence>
<evidence type="ECO:0000256" key="3">
    <source>
        <dbReference type="ARBA" id="ARBA00022989"/>
    </source>
</evidence>
<name>A0A1M7FUG0_9HYPH</name>
<dbReference type="InterPro" id="IPR006694">
    <property type="entry name" value="Fatty_acid_hydroxylase"/>
</dbReference>
<keyword evidence="3 5" id="KW-1133">Transmembrane helix</keyword>
<dbReference type="Pfam" id="PF04116">
    <property type="entry name" value="FA_hydroxylase"/>
    <property type="match status" value="1"/>
</dbReference>
<dbReference type="GO" id="GO:0008610">
    <property type="term" value="P:lipid biosynthetic process"/>
    <property type="evidence" value="ECO:0007669"/>
    <property type="project" value="InterPro"/>
</dbReference>
<proteinExistence type="predicted"/>
<dbReference type="PANTHER" id="PTHR11863">
    <property type="entry name" value="STEROL DESATURASE"/>
    <property type="match status" value="1"/>
</dbReference>
<dbReference type="InterPro" id="IPR050307">
    <property type="entry name" value="Sterol_Desaturase_Related"/>
</dbReference>
<keyword evidence="2 5" id="KW-0812">Transmembrane</keyword>
<evidence type="ECO:0000256" key="5">
    <source>
        <dbReference type="SAM" id="Phobius"/>
    </source>
</evidence>
<dbReference type="STRING" id="735517.SAMN05444272_1715"/>
<dbReference type="Proteomes" id="UP000186002">
    <property type="component" value="Unassembled WGS sequence"/>
</dbReference>
<dbReference type="GO" id="GO:0016491">
    <property type="term" value="F:oxidoreductase activity"/>
    <property type="evidence" value="ECO:0007669"/>
    <property type="project" value="InterPro"/>
</dbReference>
<feature type="transmembrane region" description="Helical" evidence="5">
    <location>
        <begin position="61"/>
        <end position="80"/>
    </location>
</feature>
<keyword evidence="4 5" id="KW-0472">Membrane</keyword>
<gene>
    <name evidence="7" type="ORF">SAMN05444272_1715</name>
</gene>
<organism evidence="7 8">
    <name type="scientific">Roseibium suaedae</name>
    <dbReference type="NCBI Taxonomy" id="735517"/>
    <lineage>
        <taxon>Bacteria</taxon>
        <taxon>Pseudomonadati</taxon>
        <taxon>Pseudomonadota</taxon>
        <taxon>Alphaproteobacteria</taxon>
        <taxon>Hyphomicrobiales</taxon>
        <taxon>Stappiaceae</taxon>
        <taxon>Roseibium</taxon>
    </lineage>
</organism>
<evidence type="ECO:0000256" key="1">
    <source>
        <dbReference type="ARBA" id="ARBA00004370"/>
    </source>
</evidence>
<sequence length="263" mass="30016">MIDLLIEPGTWRGFLTLWGALYLVLLSIYFGLGSILVLISKLHPERQIQTVKRSSRDLKDILQSLVALISISFYVSFGIFAQASGWTLLAAVDTTVLSFIAFLVLSFLLYDTWFYWGHRALHTPLLYRFHELHHRSITPTTWSNNNDSFVGATIEQGYFLVLPFVLPVPPEVIIVHKLYDQVTGMISHCGFEYFAGKGARAPWPGLCTVFHDQHHSNFRCNYGNTFSLWDRLCGTMHPKYDDRVLYFENVSTKDKGAESVVSK</sequence>
<dbReference type="GO" id="GO:0005506">
    <property type="term" value="F:iron ion binding"/>
    <property type="evidence" value="ECO:0007669"/>
    <property type="project" value="InterPro"/>
</dbReference>
<keyword evidence="8" id="KW-1185">Reference proteome</keyword>
<dbReference type="EMBL" id="FRBW01000002">
    <property type="protein sequence ID" value="SHM07636.1"/>
    <property type="molecule type" value="Genomic_DNA"/>
</dbReference>
<protein>
    <submittedName>
        <fullName evidence="7">C-5 sterol desaturase</fullName>
    </submittedName>
</protein>
<evidence type="ECO:0000256" key="2">
    <source>
        <dbReference type="ARBA" id="ARBA00022692"/>
    </source>
</evidence>